<reference evidence="6 7" key="1">
    <citation type="submission" date="2024-04" db="EMBL/GenBank/DDBJ databases">
        <title>Tritrichomonas musculus Genome.</title>
        <authorList>
            <person name="Alves-Ferreira E."/>
            <person name="Grigg M."/>
            <person name="Lorenzi H."/>
            <person name="Galac M."/>
        </authorList>
    </citation>
    <scope>NUCLEOTIDE SEQUENCE [LARGE SCALE GENOMIC DNA]</scope>
    <source>
        <strain evidence="6 7">EAF2021</strain>
    </source>
</reference>
<keyword evidence="7" id="KW-1185">Reference proteome</keyword>
<keyword evidence="5" id="KW-0175">Coiled coil</keyword>
<gene>
    <name evidence="6" type="ORF">M9Y10_005150</name>
</gene>
<dbReference type="Proteomes" id="UP001470230">
    <property type="component" value="Unassembled WGS sequence"/>
</dbReference>
<dbReference type="InterPro" id="IPR037212">
    <property type="entry name" value="Med7/Med21-like"/>
</dbReference>
<evidence type="ECO:0000256" key="5">
    <source>
        <dbReference type="SAM" id="Coils"/>
    </source>
</evidence>
<evidence type="ECO:0000256" key="3">
    <source>
        <dbReference type="ARBA" id="ARBA00023163"/>
    </source>
</evidence>
<comment type="caution">
    <text evidence="6">The sequence shown here is derived from an EMBL/GenBank/DDBJ whole genome shotgun (WGS) entry which is preliminary data.</text>
</comment>
<dbReference type="EMBL" id="JAPFFF010000011">
    <property type="protein sequence ID" value="KAK8878382.1"/>
    <property type="molecule type" value="Genomic_DNA"/>
</dbReference>
<comment type="subcellular location">
    <subcellularLocation>
        <location evidence="1">Nucleus</location>
    </subcellularLocation>
</comment>
<proteinExistence type="predicted"/>
<sequence length="96" mass="11406">MSRRSKKFEFISIVRDLLSLLVNSDATDKEQEITRLSHEFLNKMEEAQKVLADTPGLDMTEEEQEQKIEDLQRAIDQKKLLIEECQRCFESWKDEE</sequence>
<evidence type="ECO:0008006" key="8">
    <source>
        <dbReference type="Google" id="ProtNLM"/>
    </source>
</evidence>
<feature type="coiled-coil region" evidence="5">
    <location>
        <begin position="57"/>
        <end position="88"/>
    </location>
</feature>
<evidence type="ECO:0000313" key="6">
    <source>
        <dbReference type="EMBL" id="KAK8878382.1"/>
    </source>
</evidence>
<name>A0ABR2JKG2_9EUKA</name>
<keyword evidence="3" id="KW-0804">Transcription</keyword>
<keyword evidence="2" id="KW-0805">Transcription regulation</keyword>
<evidence type="ECO:0000313" key="7">
    <source>
        <dbReference type="Proteomes" id="UP001470230"/>
    </source>
</evidence>
<protein>
    <recommendedName>
        <fullName evidence="8">Mediator of RNA polymerase II transcription subunit 9</fullName>
    </recommendedName>
</protein>
<accession>A0ABR2JKG2</accession>
<evidence type="ECO:0000256" key="4">
    <source>
        <dbReference type="ARBA" id="ARBA00023242"/>
    </source>
</evidence>
<evidence type="ECO:0000256" key="2">
    <source>
        <dbReference type="ARBA" id="ARBA00023015"/>
    </source>
</evidence>
<dbReference type="SUPFAM" id="SSF140718">
    <property type="entry name" value="Mediator hinge subcomplex-like"/>
    <property type="match status" value="1"/>
</dbReference>
<organism evidence="6 7">
    <name type="scientific">Tritrichomonas musculus</name>
    <dbReference type="NCBI Taxonomy" id="1915356"/>
    <lineage>
        <taxon>Eukaryota</taxon>
        <taxon>Metamonada</taxon>
        <taxon>Parabasalia</taxon>
        <taxon>Tritrichomonadida</taxon>
        <taxon>Tritrichomonadidae</taxon>
        <taxon>Tritrichomonas</taxon>
    </lineage>
</organism>
<evidence type="ECO:0000256" key="1">
    <source>
        <dbReference type="ARBA" id="ARBA00004123"/>
    </source>
</evidence>
<keyword evidence="4" id="KW-0539">Nucleus</keyword>